<feature type="transmembrane region" description="Helical" evidence="1">
    <location>
        <begin position="61"/>
        <end position="81"/>
    </location>
</feature>
<keyword evidence="1" id="KW-0472">Membrane</keyword>
<evidence type="ECO:0000256" key="1">
    <source>
        <dbReference type="SAM" id="Phobius"/>
    </source>
</evidence>
<accession>A0A0R1GMC6</accession>
<feature type="transmembrane region" description="Helical" evidence="1">
    <location>
        <begin position="29"/>
        <end position="49"/>
    </location>
</feature>
<feature type="transmembrane region" description="Helical" evidence="1">
    <location>
        <begin position="101"/>
        <end position="129"/>
    </location>
</feature>
<keyword evidence="1" id="KW-0812">Transmembrane</keyword>
<dbReference type="eggNOG" id="COG2610">
    <property type="taxonomic scope" value="Bacteria"/>
</dbReference>
<feature type="transmembrane region" description="Helical" evidence="1">
    <location>
        <begin position="261"/>
        <end position="285"/>
    </location>
</feature>
<feature type="transmembrane region" description="Helical" evidence="1">
    <location>
        <begin position="227"/>
        <end position="249"/>
    </location>
</feature>
<feature type="transmembrane region" description="Helical" evidence="1">
    <location>
        <begin position="179"/>
        <end position="206"/>
    </location>
</feature>
<dbReference type="InterPro" id="IPR003474">
    <property type="entry name" value="Glcn_transporter"/>
</dbReference>
<dbReference type="NCBIfam" id="TIGR00791">
    <property type="entry name" value="gntP"/>
    <property type="match status" value="1"/>
</dbReference>
<keyword evidence="3" id="KW-1185">Reference proteome</keyword>
<dbReference type="PATRIC" id="fig|1267003.4.peg.1612"/>
<keyword evidence="1" id="KW-1133">Transmembrane helix</keyword>
<feature type="transmembrane region" description="Helical" evidence="1">
    <location>
        <begin position="141"/>
        <end position="159"/>
    </location>
</feature>
<name>A0A0R1GMC6_9LACO</name>
<dbReference type="Pfam" id="PF02447">
    <property type="entry name" value="GntP_permease"/>
    <property type="match status" value="1"/>
</dbReference>
<dbReference type="OrthoDB" id="9787129at2"/>
<sequence length="445" mass="47229">MAADLLALFWVLIGILLLVFLIVKTKVHNIIALLVSGLFIAFAEGLPMVKIATTIETGIGSVMSSLLLIVIFGAIIGKMMTESGASQQIADTIVNAMGPKLLPYALLLIGTIFGMSMFYEVAFLITMPLVINIAKEAKVPYMKLVIPTIAGATMGHSIFPPQPGPMALVTAFHADIAQVYMLGFIVIVPTIICSGVLIQHFIPGLADMPLGNVMKPAPKRAATDIPSFRTSIIIPLLPAIIIICASLAKTLSATNSWVFKFASFIGSAEISMLITVIVAMLLFGYRRGMSGKQISDHMTSAIAGISNVLMVIAAGGVMKEVIIDSGIGSKIVDLVGHTNISPLILAWIITVLIRLMTGQGAVSAITAAGIVAPMVVAFHVNPALMMLACACGSNTTTLMYDGGFLLYQQSFGISLKDTFKTWGLLEFVNSFVGLLMVLLISVFVH</sequence>
<feature type="transmembrane region" description="Helical" evidence="1">
    <location>
        <begin position="419"/>
        <end position="444"/>
    </location>
</feature>
<dbReference type="AlphaFoldDB" id="A0A0R1GMC6"/>
<gene>
    <name evidence="2" type="ORF">FD07_GL001527</name>
</gene>
<dbReference type="GO" id="GO:0005886">
    <property type="term" value="C:plasma membrane"/>
    <property type="evidence" value="ECO:0007669"/>
    <property type="project" value="TreeGrafter"/>
</dbReference>
<dbReference type="EMBL" id="AZCZ01000039">
    <property type="protein sequence ID" value="KRK35088.1"/>
    <property type="molecule type" value="Genomic_DNA"/>
</dbReference>
<dbReference type="PANTHER" id="PTHR30354:SF20">
    <property type="entry name" value="HIGH-AFFINITY GLUCONATE TRANSPORTER"/>
    <property type="match status" value="1"/>
</dbReference>
<reference evidence="2 3" key="1">
    <citation type="journal article" date="2015" name="Genome Announc.">
        <title>Expanding the biotechnology potential of lactobacilli through comparative genomics of 213 strains and associated genera.</title>
        <authorList>
            <person name="Sun Z."/>
            <person name="Harris H.M."/>
            <person name="McCann A."/>
            <person name="Guo C."/>
            <person name="Argimon S."/>
            <person name="Zhang W."/>
            <person name="Yang X."/>
            <person name="Jeffery I.B."/>
            <person name="Cooney J.C."/>
            <person name="Kagawa T.F."/>
            <person name="Liu W."/>
            <person name="Song Y."/>
            <person name="Salvetti E."/>
            <person name="Wrobel A."/>
            <person name="Rasinkangas P."/>
            <person name="Parkhill J."/>
            <person name="Rea M.C."/>
            <person name="O'Sullivan O."/>
            <person name="Ritari J."/>
            <person name="Douillard F.P."/>
            <person name="Paul Ross R."/>
            <person name="Yang R."/>
            <person name="Briner A.E."/>
            <person name="Felis G.E."/>
            <person name="de Vos W.M."/>
            <person name="Barrangou R."/>
            <person name="Klaenhammer T.R."/>
            <person name="Caufield P.W."/>
            <person name="Cui Y."/>
            <person name="Zhang H."/>
            <person name="O'Toole P.W."/>
        </authorList>
    </citation>
    <scope>NUCLEOTIDE SEQUENCE [LARGE SCALE GENOMIC DNA]</scope>
    <source>
        <strain evidence="2 3">ATCC 53295</strain>
    </source>
</reference>
<proteinExistence type="predicted"/>
<evidence type="ECO:0000313" key="2">
    <source>
        <dbReference type="EMBL" id="KRK35088.1"/>
    </source>
</evidence>
<dbReference type="PIRSF" id="PIRSF002746">
    <property type="entry name" value="Gluconate_transporter"/>
    <property type="match status" value="1"/>
</dbReference>
<dbReference type="GO" id="GO:0015128">
    <property type="term" value="F:gluconate transmembrane transporter activity"/>
    <property type="evidence" value="ECO:0007669"/>
    <property type="project" value="InterPro"/>
</dbReference>
<comment type="caution">
    <text evidence="2">The sequence shown here is derived from an EMBL/GenBank/DDBJ whole genome shotgun (WGS) entry which is preliminary data.</text>
</comment>
<feature type="transmembrane region" description="Helical" evidence="1">
    <location>
        <begin position="297"/>
        <end position="314"/>
    </location>
</feature>
<feature type="transmembrane region" description="Helical" evidence="1">
    <location>
        <begin position="334"/>
        <end position="353"/>
    </location>
</feature>
<protein>
    <submittedName>
        <fullName evidence="2">Fructuronate transporter</fullName>
    </submittedName>
</protein>
<dbReference type="GeneID" id="97413571"/>
<feature type="transmembrane region" description="Helical" evidence="1">
    <location>
        <begin position="360"/>
        <end position="378"/>
    </location>
</feature>
<feature type="transmembrane region" description="Helical" evidence="1">
    <location>
        <begin position="5"/>
        <end position="23"/>
    </location>
</feature>
<dbReference type="RefSeq" id="WP_020090174.1">
    <property type="nucleotide sequence ID" value="NZ_AZCZ01000039.1"/>
</dbReference>
<evidence type="ECO:0000313" key="3">
    <source>
        <dbReference type="Proteomes" id="UP000051176"/>
    </source>
</evidence>
<dbReference type="Proteomes" id="UP000051176">
    <property type="component" value="Unassembled WGS sequence"/>
</dbReference>
<dbReference type="PANTHER" id="PTHR30354">
    <property type="entry name" value="GNT FAMILY GLUCONATE TRANSPORTER"/>
    <property type="match status" value="1"/>
</dbReference>
<organism evidence="2 3">
    <name type="scientific">Levilactobacillus parabrevis ATCC 53295</name>
    <dbReference type="NCBI Taxonomy" id="1267003"/>
    <lineage>
        <taxon>Bacteria</taxon>
        <taxon>Bacillati</taxon>
        <taxon>Bacillota</taxon>
        <taxon>Bacilli</taxon>
        <taxon>Lactobacillales</taxon>
        <taxon>Lactobacillaceae</taxon>
        <taxon>Levilactobacillus</taxon>
    </lineage>
</organism>